<feature type="domain" description="Integrase catalytic" evidence="1">
    <location>
        <begin position="73"/>
        <end position="247"/>
    </location>
</feature>
<dbReference type="InterPro" id="IPR048020">
    <property type="entry name" value="Transpos_IS3"/>
</dbReference>
<sequence>MSINEKVIEIVQKIRKRQRKMGTRKLYDKMKSELLKNNIKMGRDALFTLLRNHGMLIKKNKCYHITTDSKHFYYTSPNLLKETELTHAEQAVVCDITYIKTDQGHAYLSLVTDPYSKQIMGYALEDNMKVEMVKKALKMAHNKLQFGLENIIHHSDRGLQYCCPDYTEFARKLGFKMSTTQKYDPYENAVAERINGILKYEFGFKNVIKDLKTAQKMIKEAVDIYNNERTHWSLGLKTPAQAHNEFNKHIYKSYSKKSA</sequence>
<dbReference type="STRING" id="619805.SAMN05660477_00450"/>
<dbReference type="Pfam" id="PF00665">
    <property type="entry name" value="rve"/>
    <property type="match status" value="1"/>
</dbReference>
<dbReference type="PROSITE" id="PS50994">
    <property type="entry name" value="INTEGRASE"/>
    <property type="match status" value="1"/>
</dbReference>
<dbReference type="SUPFAM" id="SSF53098">
    <property type="entry name" value="Ribonuclease H-like"/>
    <property type="match status" value="1"/>
</dbReference>
<organism evidence="2 3">
    <name type="scientific">Soonwooa buanensis</name>
    <dbReference type="NCBI Taxonomy" id="619805"/>
    <lineage>
        <taxon>Bacteria</taxon>
        <taxon>Pseudomonadati</taxon>
        <taxon>Bacteroidota</taxon>
        <taxon>Flavobacteriia</taxon>
        <taxon>Flavobacteriales</taxon>
        <taxon>Weeksellaceae</taxon>
        <taxon>Chryseobacterium group</taxon>
        <taxon>Soonwooa</taxon>
    </lineage>
</organism>
<evidence type="ECO:0000259" key="1">
    <source>
        <dbReference type="PROSITE" id="PS50994"/>
    </source>
</evidence>
<dbReference type="InterPro" id="IPR012337">
    <property type="entry name" value="RNaseH-like_sf"/>
</dbReference>
<evidence type="ECO:0000313" key="3">
    <source>
        <dbReference type="Proteomes" id="UP000191112"/>
    </source>
</evidence>
<dbReference type="InterPro" id="IPR050900">
    <property type="entry name" value="Transposase_IS3/IS150/IS904"/>
</dbReference>
<accession>A0A1T5CYA7</accession>
<dbReference type="InterPro" id="IPR036397">
    <property type="entry name" value="RNaseH_sf"/>
</dbReference>
<keyword evidence="3" id="KW-1185">Reference proteome</keyword>
<dbReference type="PANTHER" id="PTHR46889:SF5">
    <property type="entry name" value="INTEGRASE PROTEIN"/>
    <property type="match status" value="1"/>
</dbReference>
<dbReference type="GO" id="GO:0015074">
    <property type="term" value="P:DNA integration"/>
    <property type="evidence" value="ECO:0007669"/>
    <property type="project" value="InterPro"/>
</dbReference>
<dbReference type="InterPro" id="IPR001584">
    <property type="entry name" value="Integrase_cat-core"/>
</dbReference>
<name>A0A1T5CYA7_9FLAO</name>
<dbReference type="GO" id="GO:0003676">
    <property type="term" value="F:nucleic acid binding"/>
    <property type="evidence" value="ECO:0007669"/>
    <property type="project" value="InterPro"/>
</dbReference>
<dbReference type="AlphaFoldDB" id="A0A1T5CYA7"/>
<reference evidence="2 3" key="1">
    <citation type="submission" date="2017-02" db="EMBL/GenBank/DDBJ databases">
        <authorList>
            <person name="Peterson S.W."/>
        </authorList>
    </citation>
    <scope>NUCLEOTIDE SEQUENCE [LARGE SCALE GENOMIC DNA]</scope>
    <source>
        <strain evidence="2 3">DSM 22323</strain>
    </source>
</reference>
<dbReference type="NCBIfam" id="NF033516">
    <property type="entry name" value="transpos_IS3"/>
    <property type="match status" value="1"/>
</dbReference>
<evidence type="ECO:0000313" key="2">
    <source>
        <dbReference type="EMBL" id="SKB64337.1"/>
    </source>
</evidence>
<dbReference type="Proteomes" id="UP000191112">
    <property type="component" value="Unassembled WGS sequence"/>
</dbReference>
<proteinExistence type="predicted"/>
<dbReference type="Gene3D" id="3.30.420.10">
    <property type="entry name" value="Ribonuclease H-like superfamily/Ribonuclease H"/>
    <property type="match status" value="1"/>
</dbReference>
<protein>
    <submittedName>
        <fullName evidence="2">Transposase InsO and inactivated derivatives</fullName>
    </submittedName>
</protein>
<dbReference type="EMBL" id="FUYZ01000001">
    <property type="protein sequence ID" value="SKB64337.1"/>
    <property type="molecule type" value="Genomic_DNA"/>
</dbReference>
<gene>
    <name evidence="2" type="ORF">SAMN05660477_00450</name>
</gene>
<dbReference type="PANTHER" id="PTHR46889">
    <property type="entry name" value="TRANSPOSASE INSF FOR INSERTION SEQUENCE IS3B-RELATED"/>
    <property type="match status" value="1"/>
</dbReference>